<keyword evidence="4" id="KW-1185">Reference proteome</keyword>
<keyword evidence="2" id="KW-1133">Transmembrane helix</keyword>
<organism evidence="3 4">
    <name type="scientific">Podospora appendiculata</name>
    <dbReference type="NCBI Taxonomy" id="314037"/>
    <lineage>
        <taxon>Eukaryota</taxon>
        <taxon>Fungi</taxon>
        <taxon>Dikarya</taxon>
        <taxon>Ascomycota</taxon>
        <taxon>Pezizomycotina</taxon>
        <taxon>Sordariomycetes</taxon>
        <taxon>Sordariomycetidae</taxon>
        <taxon>Sordariales</taxon>
        <taxon>Podosporaceae</taxon>
        <taxon>Podospora</taxon>
    </lineage>
</organism>
<dbReference type="PANTHER" id="PTHR40623">
    <property type="entry name" value="INTEGRAL MEMBRANE PROTEIN"/>
    <property type="match status" value="1"/>
</dbReference>
<evidence type="ECO:0000313" key="4">
    <source>
        <dbReference type="Proteomes" id="UP001270362"/>
    </source>
</evidence>
<dbReference type="PANTHER" id="PTHR40623:SF2">
    <property type="entry name" value="INTEGRAL MEMBRANE PROTEIN"/>
    <property type="match status" value="1"/>
</dbReference>
<keyword evidence="2" id="KW-0472">Membrane</keyword>
<evidence type="ECO:0000313" key="3">
    <source>
        <dbReference type="EMBL" id="KAK3693874.1"/>
    </source>
</evidence>
<feature type="compositionally biased region" description="Polar residues" evidence="1">
    <location>
        <begin position="287"/>
        <end position="303"/>
    </location>
</feature>
<protein>
    <submittedName>
        <fullName evidence="3">Uncharacterized protein</fullName>
    </submittedName>
</protein>
<sequence length="340" mass="37634">MANGIFFISWELWQQMTFVLAMAIVTVFCAGLVKLWWINRLLAKQEILDEEKRARLQEMRKTGIPTKRAHGIPFGVRAIQSGVEVDGIWISRPATPLLNEKVAKVPSTSTLVDLDHPEPQKRANNASEDTRSIPASTVNPERAAPGHNASDGSIFQRLAVGDSGESSPTLAPPVSQFASPKGKQRSREPSVLNEDTLRRLEGQSQSKSAYDTYQPTSSPHNPRQPSQRSSASSSGDSVRSASGRSYASSRSSQLYMSRNMKEKYNAVPQTWPENDQRDPPYNPARTPYSQSENYSRPLQSQDPSRLEPTFGPGDPHVNRSSRRVNNGFEVLPAGTFGPHH</sequence>
<feature type="transmembrane region" description="Helical" evidence="2">
    <location>
        <begin position="12"/>
        <end position="37"/>
    </location>
</feature>
<feature type="compositionally biased region" description="Low complexity" evidence="1">
    <location>
        <begin position="223"/>
        <end position="253"/>
    </location>
</feature>
<dbReference type="EMBL" id="JAULSO010000001">
    <property type="protein sequence ID" value="KAK3693874.1"/>
    <property type="molecule type" value="Genomic_DNA"/>
</dbReference>
<feature type="region of interest" description="Disordered" evidence="1">
    <location>
        <begin position="109"/>
        <end position="253"/>
    </location>
</feature>
<reference evidence="3" key="1">
    <citation type="journal article" date="2023" name="Mol. Phylogenet. Evol.">
        <title>Genome-scale phylogeny and comparative genomics of the fungal order Sordariales.</title>
        <authorList>
            <person name="Hensen N."/>
            <person name="Bonometti L."/>
            <person name="Westerberg I."/>
            <person name="Brannstrom I.O."/>
            <person name="Guillou S."/>
            <person name="Cros-Aarteil S."/>
            <person name="Calhoun S."/>
            <person name="Haridas S."/>
            <person name="Kuo A."/>
            <person name="Mondo S."/>
            <person name="Pangilinan J."/>
            <person name="Riley R."/>
            <person name="LaButti K."/>
            <person name="Andreopoulos B."/>
            <person name="Lipzen A."/>
            <person name="Chen C."/>
            <person name="Yan M."/>
            <person name="Daum C."/>
            <person name="Ng V."/>
            <person name="Clum A."/>
            <person name="Steindorff A."/>
            <person name="Ohm R.A."/>
            <person name="Martin F."/>
            <person name="Silar P."/>
            <person name="Natvig D.O."/>
            <person name="Lalanne C."/>
            <person name="Gautier V."/>
            <person name="Ament-Velasquez S.L."/>
            <person name="Kruys A."/>
            <person name="Hutchinson M.I."/>
            <person name="Powell A.J."/>
            <person name="Barry K."/>
            <person name="Miller A.N."/>
            <person name="Grigoriev I.V."/>
            <person name="Debuchy R."/>
            <person name="Gladieux P."/>
            <person name="Hiltunen Thoren M."/>
            <person name="Johannesson H."/>
        </authorList>
    </citation>
    <scope>NUCLEOTIDE SEQUENCE</scope>
    <source>
        <strain evidence="3">CBS 314.62</strain>
    </source>
</reference>
<evidence type="ECO:0000256" key="1">
    <source>
        <dbReference type="SAM" id="MobiDB-lite"/>
    </source>
</evidence>
<name>A0AAE0XI59_9PEZI</name>
<dbReference type="AlphaFoldDB" id="A0AAE0XI59"/>
<reference evidence="3" key="2">
    <citation type="submission" date="2023-06" db="EMBL/GenBank/DDBJ databases">
        <authorList>
            <consortium name="Lawrence Berkeley National Laboratory"/>
            <person name="Haridas S."/>
            <person name="Hensen N."/>
            <person name="Bonometti L."/>
            <person name="Westerberg I."/>
            <person name="Brannstrom I.O."/>
            <person name="Guillou S."/>
            <person name="Cros-Aarteil S."/>
            <person name="Calhoun S."/>
            <person name="Kuo A."/>
            <person name="Mondo S."/>
            <person name="Pangilinan J."/>
            <person name="Riley R."/>
            <person name="Labutti K."/>
            <person name="Andreopoulos B."/>
            <person name="Lipzen A."/>
            <person name="Chen C."/>
            <person name="Yanf M."/>
            <person name="Daum C."/>
            <person name="Ng V."/>
            <person name="Clum A."/>
            <person name="Steindorff A."/>
            <person name="Ohm R."/>
            <person name="Martin F."/>
            <person name="Silar P."/>
            <person name="Natvig D."/>
            <person name="Lalanne C."/>
            <person name="Gautier V."/>
            <person name="Ament-Velasquez S.L."/>
            <person name="Kruys A."/>
            <person name="Hutchinson M.I."/>
            <person name="Powell A.J."/>
            <person name="Barry K."/>
            <person name="Miller A.N."/>
            <person name="Grigoriev I.V."/>
            <person name="Debuchy R."/>
            <person name="Gladieux P."/>
            <person name="Thoren M.H."/>
            <person name="Johannesson H."/>
        </authorList>
    </citation>
    <scope>NUCLEOTIDE SEQUENCE</scope>
    <source>
        <strain evidence="3">CBS 314.62</strain>
    </source>
</reference>
<evidence type="ECO:0000256" key="2">
    <source>
        <dbReference type="SAM" id="Phobius"/>
    </source>
</evidence>
<gene>
    <name evidence="3" type="ORF">B0T22DRAFT_476678</name>
</gene>
<comment type="caution">
    <text evidence="3">The sequence shown here is derived from an EMBL/GenBank/DDBJ whole genome shotgun (WGS) entry which is preliminary data.</text>
</comment>
<dbReference type="Proteomes" id="UP001270362">
    <property type="component" value="Unassembled WGS sequence"/>
</dbReference>
<proteinExistence type="predicted"/>
<accession>A0AAE0XI59</accession>
<feature type="compositionally biased region" description="Polar residues" evidence="1">
    <location>
        <begin position="122"/>
        <end position="139"/>
    </location>
</feature>
<keyword evidence="2" id="KW-0812">Transmembrane</keyword>
<feature type="compositionally biased region" description="Polar residues" evidence="1">
    <location>
        <begin position="202"/>
        <end position="221"/>
    </location>
</feature>
<feature type="region of interest" description="Disordered" evidence="1">
    <location>
        <begin position="266"/>
        <end position="340"/>
    </location>
</feature>